<comment type="caution">
    <text evidence="12">The sequence shown here is derived from an EMBL/GenBank/DDBJ whole genome shotgun (WGS) entry which is preliminary data.</text>
</comment>
<dbReference type="Pfam" id="PF06814">
    <property type="entry name" value="GOST_TM"/>
    <property type="match status" value="1"/>
</dbReference>
<comment type="similarity">
    <text evidence="2">Belongs to the LU7TM family.</text>
</comment>
<feature type="transmembrane region" description="Helical" evidence="8">
    <location>
        <begin position="197"/>
        <end position="217"/>
    </location>
</feature>
<evidence type="ECO:0000256" key="9">
    <source>
        <dbReference type="SAM" id="SignalP"/>
    </source>
</evidence>
<evidence type="ECO:0000256" key="6">
    <source>
        <dbReference type="ARBA" id="ARBA00023136"/>
    </source>
</evidence>
<keyword evidence="6 8" id="KW-0472">Membrane</keyword>
<feature type="transmembrane region" description="Helical" evidence="8">
    <location>
        <begin position="422"/>
        <end position="439"/>
    </location>
</feature>
<feature type="transmembrane region" description="Helical" evidence="8">
    <location>
        <begin position="304"/>
        <end position="323"/>
    </location>
</feature>
<feature type="compositionally biased region" description="Basic and acidic residues" evidence="7">
    <location>
        <begin position="499"/>
        <end position="514"/>
    </location>
</feature>
<accession>A0ABR4NQT8</accession>
<evidence type="ECO:0000256" key="1">
    <source>
        <dbReference type="ARBA" id="ARBA00004141"/>
    </source>
</evidence>
<dbReference type="Proteomes" id="UP001623330">
    <property type="component" value="Unassembled WGS sequence"/>
</dbReference>
<evidence type="ECO:0000256" key="7">
    <source>
        <dbReference type="SAM" id="MobiDB-lite"/>
    </source>
</evidence>
<keyword evidence="13" id="KW-1185">Reference proteome</keyword>
<feature type="transmembrane region" description="Helical" evidence="8">
    <location>
        <begin position="335"/>
        <end position="357"/>
    </location>
</feature>
<dbReference type="Pfam" id="PF21902">
    <property type="entry name" value="PTM1-like_N"/>
    <property type="match status" value="1"/>
</dbReference>
<evidence type="ECO:0000259" key="10">
    <source>
        <dbReference type="Pfam" id="PF06814"/>
    </source>
</evidence>
<comment type="subcellular location">
    <subcellularLocation>
        <location evidence="1">Membrane</location>
        <topology evidence="1">Multi-pass membrane protein</topology>
    </subcellularLocation>
</comment>
<feature type="region of interest" description="Disordered" evidence="7">
    <location>
        <begin position="491"/>
        <end position="514"/>
    </location>
</feature>
<evidence type="ECO:0000256" key="3">
    <source>
        <dbReference type="ARBA" id="ARBA00022692"/>
    </source>
</evidence>
<keyword evidence="3 8" id="KW-0812">Transmembrane</keyword>
<feature type="signal peptide" evidence="9">
    <location>
        <begin position="1"/>
        <end position="24"/>
    </location>
</feature>
<name>A0ABR4NQT8_9SACH</name>
<evidence type="ECO:0000313" key="13">
    <source>
        <dbReference type="Proteomes" id="UP001623330"/>
    </source>
</evidence>
<feature type="transmembrane region" description="Helical" evidence="8">
    <location>
        <begin position="378"/>
        <end position="402"/>
    </location>
</feature>
<feature type="chain" id="PRO_5046813631" evidence="9">
    <location>
        <begin position="25"/>
        <end position="514"/>
    </location>
</feature>
<keyword evidence="4 9" id="KW-0732">Signal</keyword>
<gene>
    <name evidence="12" type="ORF">RNJ44_01060</name>
</gene>
<reference evidence="12 13" key="1">
    <citation type="submission" date="2024-05" db="EMBL/GenBank/DDBJ databases">
        <title>Long read based assembly of the Candida bracarensis genome reveals expanded adhesin content.</title>
        <authorList>
            <person name="Marcet-Houben M."/>
            <person name="Ksiezopolska E."/>
            <person name="Gabaldon T."/>
        </authorList>
    </citation>
    <scope>NUCLEOTIDE SEQUENCE [LARGE SCALE GENOMIC DNA]</scope>
    <source>
        <strain evidence="12 13">CBM6</strain>
    </source>
</reference>
<feature type="domain" description="PTM1-like N-terminal" evidence="11">
    <location>
        <begin position="36"/>
        <end position="182"/>
    </location>
</feature>
<dbReference type="PANTHER" id="PTHR21229">
    <property type="entry name" value="LUNG SEVEN TRANSMEMBRANE RECEPTOR"/>
    <property type="match status" value="1"/>
</dbReference>
<sequence length="514" mass="58820">MVNSGIRRIFNLLCVLLFAVTVAANKEKLNQKEYVVCSGMYSKSDFKGKVDPFISFNLKSFKSQFPDDTVVVAIYEFQDIDHLGVYESADSETKTYICDDGAVERGLCDEDHLNEFIIVDTLYDHHSGENKTLTNTVMTFSQSELGLHDTKYPVTKTGYYCVAALPIYRGATKYEAVINFRNSYGHLAGSEINKLPLYGLLAIGYGVAMALYSFAFWKHKHELLPLQKYILAFFVFLTIETIFTWAYYDIRNQKGKTAGTAVYMVFVSIMSAGKATFSFFLLLIVALGYGIVYPKLNRALMRKCQFYALFTFALCVAFIIHSYTVDVEGPSPLLMITFIPFMISLLVFYFLIIRAMSKTTQYLREQRQVVKLNMYRNLLLIIWGSFITLLAGVILSSVLFLGMNTKELIEKDWRSRFLFTDFWPSLVYLIFFCIIAFIWRPTDTSYMLAVSQQLPTDPDNVADFDLGDLQSFEDDNEDLENHLADDISIITEEEVPTNFREEPENPKDPKDPIP</sequence>
<dbReference type="PANTHER" id="PTHR21229:SF1">
    <property type="entry name" value="GH17801P"/>
    <property type="match status" value="1"/>
</dbReference>
<evidence type="ECO:0000256" key="8">
    <source>
        <dbReference type="SAM" id="Phobius"/>
    </source>
</evidence>
<dbReference type="InterPro" id="IPR009637">
    <property type="entry name" value="GPR107/GPR108-like"/>
</dbReference>
<organism evidence="12 13">
    <name type="scientific">Nakaseomyces bracarensis</name>
    <dbReference type="NCBI Taxonomy" id="273131"/>
    <lineage>
        <taxon>Eukaryota</taxon>
        <taxon>Fungi</taxon>
        <taxon>Dikarya</taxon>
        <taxon>Ascomycota</taxon>
        <taxon>Saccharomycotina</taxon>
        <taxon>Saccharomycetes</taxon>
        <taxon>Saccharomycetales</taxon>
        <taxon>Saccharomycetaceae</taxon>
        <taxon>Nakaseomyces</taxon>
    </lineage>
</organism>
<dbReference type="InterPro" id="IPR053938">
    <property type="entry name" value="PTM1-like_N"/>
</dbReference>
<feature type="domain" description="GOST seven transmembrane" evidence="10">
    <location>
        <begin position="194"/>
        <end position="445"/>
    </location>
</feature>
<feature type="transmembrane region" description="Helical" evidence="8">
    <location>
        <begin position="229"/>
        <end position="248"/>
    </location>
</feature>
<evidence type="ECO:0000256" key="2">
    <source>
        <dbReference type="ARBA" id="ARBA00007883"/>
    </source>
</evidence>
<feature type="transmembrane region" description="Helical" evidence="8">
    <location>
        <begin position="260"/>
        <end position="292"/>
    </location>
</feature>
<evidence type="ECO:0000256" key="4">
    <source>
        <dbReference type="ARBA" id="ARBA00022729"/>
    </source>
</evidence>
<evidence type="ECO:0000256" key="5">
    <source>
        <dbReference type="ARBA" id="ARBA00022989"/>
    </source>
</evidence>
<evidence type="ECO:0000259" key="11">
    <source>
        <dbReference type="Pfam" id="PF21902"/>
    </source>
</evidence>
<proteinExistence type="inferred from homology"/>
<dbReference type="EMBL" id="JBEVYD010000009">
    <property type="protein sequence ID" value="KAL3230611.1"/>
    <property type="molecule type" value="Genomic_DNA"/>
</dbReference>
<protein>
    <submittedName>
        <fullName evidence="12">Membrane protein PTM1</fullName>
    </submittedName>
</protein>
<evidence type="ECO:0000313" key="12">
    <source>
        <dbReference type="EMBL" id="KAL3230611.1"/>
    </source>
</evidence>
<dbReference type="InterPro" id="IPR053937">
    <property type="entry name" value="GOST_TM"/>
</dbReference>
<keyword evidence="5 8" id="KW-1133">Transmembrane helix</keyword>